<comment type="caution">
    <text evidence="5">The sequence shown here is derived from an EMBL/GenBank/DDBJ whole genome shotgun (WGS) entry which is preliminary data.</text>
</comment>
<keyword evidence="6" id="KW-1185">Reference proteome</keyword>
<evidence type="ECO:0000313" key="6">
    <source>
        <dbReference type="Proteomes" id="UP000092714"/>
    </source>
</evidence>
<dbReference type="PANTHER" id="PTHR33204">
    <property type="entry name" value="TRANSCRIPTIONAL REGULATOR, MARR FAMILY"/>
    <property type="match status" value="1"/>
</dbReference>
<dbReference type="InterPro" id="IPR002577">
    <property type="entry name" value="HTH_HxlR"/>
</dbReference>
<dbReference type="eggNOG" id="COG1733">
    <property type="taxonomic scope" value="Bacteria"/>
</dbReference>
<proteinExistence type="predicted"/>
<feature type="domain" description="HTH hxlR-type" evidence="4">
    <location>
        <begin position="17"/>
        <end position="115"/>
    </location>
</feature>
<evidence type="ECO:0000313" key="5">
    <source>
        <dbReference type="EMBL" id="OBY10566.1"/>
    </source>
</evidence>
<dbReference type="SUPFAM" id="SSF46785">
    <property type="entry name" value="Winged helix' DNA-binding domain"/>
    <property type="match status" value="1"/>
</dbReference>
<evidence type="ECO:0000259" key="4">
    <source>
        <dbReference type="PROSITE" id="PS51118"/>
    </source>
</evidence>
<dbReference type="Proteomes" id="UP000092714">
    <property type="component" value="Unassembled WGS sequence"/>
</dbReference>
<keyword evidence="2" id="KW-0238">DNA-binding</keyword>
<evidence type="ECO:0000256" key="2">
    <source>
        <dbReference type="ARBA" id="ARBA00023125"/>
    </source>
</evidence>
<sequence>MYKIGDEQSMDNNKFKCPIESLSNILGKKWVFNIIWFLREDKKRFSEIQKYLEGCSRKVLSQQLDLLIENNIVINEKQEINNNLESYYYLSSNGLELLDIIERMIVWGEANLKCK</sequence>
<keyword evidence="3" id="KW-0804">Transcription</keyword>
<gene>
    <name evidence="5" type="ORF">CP373A1_08630</name>
</gene>
<dbReference type="GO" id="GO:0003677">
    <property type="term" value="F:DNA binding"/>
    <property type="evidence" value="ECO:0007669"/>
    <property type="project" value="UniProtKB-KW"/>
</dbReference>
<organism evidence="5 6">
    <name type="scientific">Clostridium paraputrificum</name>
    <dbReference type="NCBI Taxonomy" id="29363"/>
    <lineage>
        <taxon>Bacteria</taxon>
        <taxon>Bacillati</taxon>
        <taxon>Bacillota</taxon>
        <taxon>Clostridia</taxon>
        <taxon>Eubacteriales</taxon>
        <taxon>Clostridiaceae</taxon>
        <taxon>Clostridium</taxon>
    </lineage>
</organism>
<reference evidence="5 6" key="1">
    <citation type="submission" date="2016-06" db="EMBL/GenBank/DDBJ databases">
        <authorList>
            <person name="Kjaerup R.B."/>
            <person name="Dalgaard T.S."/>
            <person name="Juul-Madsen H.R."/>
        </authorList>
    </citation>
    <scope>NUCLEOTIDE SEQUENCE [LARGE SCALE GENOMIC DNA]</scope>
    <source>
        <strain evidence="5 6">373-A1</strain>
    </source>
</reference>
<evidence type="ECO:0000256" key="1">
    <source>
        <dbReference type="ARBA" id="ARBA00023015"/>
    </source>
</evidence>
<dbReference type="InterPro" id="IPR036388">
    <property type="entry name" value="WH-like_DNA-bd_sf"/>
</dbReference>
<dbReference type="InterPro" id="IPR036390">
    <property type="entry name" value="WH_DNA-bd_sf"/>
</dbReference>
<accession>A0A1B8RP77</accession>
<dbReference type="PANTHER" id="PTHR33204:SF18">
    <property type="entry name" value="TRANSCRIPTIONAL REGULATORY PROTEIN"/>
    <property type="match status" value="1"/>
</dbReference>
<dbReference type="Gene3D" id="1.10.10.10">
    <property type="entry name" value="Winged helix-like DNA-binding domain superfamily/Winged helix DNA-binding domain"/>
    <property type="match status" value="1"/>
</dbReference>
<dbReference type="EMBL" id="MAPZ01000019">
    <property type="protein sequence ID" value="OBY10566.1"/>
    <property type="molecule type" value="Genomic_DNA"/>
</dbReference>
<keyword evidence="1" id="KW-0805">Transcription regulation</keyword>
<name>A0A1B8RP77_9CLOT</name>
<dbReference type="AlphaFoldDB" id="A0A1B8RP77"/>
<evidence type="ECO:0000256" key="3">
    <source>
        <dbReference type="ARBA" id="ARBA00023163"/>
    </source>
</evidence>
<dbReference type="PROSITE" id="PS51118">
    <property type="entry name" value="HTH_HXLR"/>
    <property type="match status" value="1"/>
</dbReference>
<dbReference type="Pfam" id="PF01638">
    <property type="entry name" value="HxlR"/>
    <property type="match status" value="1"/>
</dbReference>
<protein>
    <submittedName>
        <fullName evidence="5">HxlR family transcriptional regulator</fullName>
    </submittedName>
</protein>